<protein>
    <submittedName>
        <fullName evidence="7">Aste57867_14959 protein</fullName>
    </submittedName>
</protein>
<dbReference type="AlphaFoldDB" id="A0A485L2W6"/>
<reference evidence="7 8" key="1">
    <citation type="submission" date="2019-03" db="EMBL/GenBank/DDBJ databases">
        <authorList>
            <person name="Gaulin E."/>
            <person name="Dumas B."/>
        </authorList>
    </citation>
    <scope>NUCLEOTIDE SEQUENCE [LARGE SCALE GENOMIC DNA]</scope>
    <source>
        <strain evidence="7">CBS 568.67</strain>
    </source>
</reference>
<feature type="chain" id="PRO_5033828782" evidence="4">
    <location>
        <begin position="20"/>
        <end position="413"/>
    </location>
</feature>
<dbReference type="GO" id="GO:0016787">
    <property type="term" value="F:hydrolase activity"/>
    <property type="evidence" value="ECO:0007669"/>
    <property type="project" value="UniProtKB-KW"/>
</dbReference>
<keyword evidence="3" id="KW-0812">Transmembrane</keyword>
<evidence type="ECO:0000259" key="5">
    <source>
        <dbReference type="Pfam" id="PF02275"/>
    </source>
</evidence>
<keyword evidence="8" id="KW-1185">Reference proteome</keyword>
<keyword evidence="4" id="KW-0732">Signal</keyword>
<evidence type="ECO:0000313" key="6">
    <source>
        <dbReference type="EMBL" id="KAF0694140.1"/>
    </source>
</evidence>
<dbReference type="InterPro" id="IPR029055">
    <property type="entry name" value="Ntn_hydrolases_N"/>
</dbReference>
<name>A0A485L2W6_9STRA</name>
<dbReference type="SUPFAM" id="SSF56235">
    <property type="entry name" value="N-terminal nucleophile aminohydrolases (Ntn hydrolases)"/>
    <property type="match status" value="1"/>
</dbReference>
<evidence type="ECO:0000256" key="4">
    <source>
        <dbReference type="SAM" id="SignalP"/>
    </source>
</evidence>
<dbReference type="Pfam" id="PF02275">
    <property type="entry name" value="CBAH"/>
    <property type="match status" value="1"/>
</dbReference>
<keyword evidence="2" id="KW-0378">Hydrolase</keyword>
<organism evidence="7 8">
    <name type="scientific">Aphanomyces stellatus</name>
    <dbReference type="NCBI Taxonomy" id="120398"/>
    <lineage>
        <taxon>Eukaryota</taxon>
        <taxon>Sar</taxon>
        <taxon>Stramenopiles</taxon>
        <taxon>Oomycota</taxon>
        <taxon>Saprolegniomycetes</taxon>
        <taxon>Saprolegniales</taxon>
        <taxon>Verrucalvaceae</taxon>
        <taxon>Aphanomyces</taxon>
    </lineage>
</organism>
<proteinExistence type="inferred from homology"/>
<dbReference type="InterPro" id="IPR029132">
    <property type="entry name" value="CBAH/NAAA_C"/>
</dbReference>
<keyword evidence="3" id="KW-1133">Transmembrane helix</keyword>
<dbReference type="InterPro" id="IPR052193">
    <property type="entry name" value="Peptidase_C59"/>
</dbReference>
<evidence type="ECO:0000256" key="3">
    <source>
        <dbReference type="SAM" id="Phobius"/>
    </source>
</evidence>
<dbReference type="Gene3D" id="3.60.60.10">
    <property type="entry name" value="Penicillin V Acylase, Chain A"/>
    <property type="match status" value="1"/>
</dbReference>
<dbReference type="EMBL" id="CAADRA010005618">
    <property type="protein sequence ID" value="VFT91773.1"/>
    <property type="molecule type" value="Genomic_DNA"/>
</dbReference>
<evidence type="ECO:0000313" key="7">
    <source>
        <dbReference type="EMBL" id="VFT91773.1"/>
    </source>
</evidence>
<comment type="similarity">
    <text evidence="1">Belongs to the peptidase C59 family.</text>
</comment>
<gene>
    <name evidence="7" type="primary">Aste57867_14959</name>
    <name evidence="6" type="ORF">As57867_014903</name>
    <name evidence="7" type="ORF">ASTE57867_14959</name>
</gene>
<sequence length="413" mass="45151">MGKMWGPLLLSMAAAIVQGCSNFRLNYPGEFVSARTMDFSLDLNTLVEVVPRGTVVQELVVHHCPDCPDYAWTTKYGFVGMNIFGVDIASDGLNEAGLSAAFLYLDGTVYPRANTSDPRPIITSYVSYFLGNFASVEDVKAHLDDVQFSDFDPRLATLFNPAAKEDLFPLHVIIHDAVGESLVLEFLNGTLHTYSNDVLTNDPPLEQQLAAVQAHGDKPLPGSIGSTDRFIRLSLLNRHAADPYHTNMSYSRATPDQGAVNLAFHIINSVTIQTGHQASGEATQWTVVRDHGRRVLYVTTNENLVVRRLDLSQLDFRVGTPRHALPVVYGQWFVDVTAAEVASSQRSIDLPPRSIVEKMLNGSSTSPLFQHVSTPLQGFVGGAVAGLLCALAIGMAALYFLLPRRPVGYRPLP</sequence>
<evidence type="ECO:0000256" key="2">
    <source>
        <dbReference type="ARBA" id="ARBA00022801"/>
    </source>
</evidence>
<dbReference type="PANTHER" id="PTHR35527">
    <property type="entry name" value="CHOLOYLGLYCINE HYDROLASE"/>
    <property type="match status" value="1"/>
</dbReference>
<dbReference type="PROSITE" id="PS51257">
    <property type="entry name" value="PROKAR_LIPOPROTEIN"/>
    <property type="match status" value="1"/>
</dbReference>
<dbReference type="Proteomes" id="UP000332933">
    <property type="component" value="Unassembled WGS sequence"/>
</dbReference>
<feature type="signal peptide" evidence="4">
    <location>
        <begin position="1"/>
        <end position="19"/>
    </location>
</feature>
<dbReference type="OrthoDB" id="63199at2759"/>
<evidence type="ECO:0000313" key="8">
    <source>
        <dbReference type="Proteomes" id="UP000332933"/>
    </source>
</evidence>
<keyword evidence="3" id="KW-0472">Membrane</keyword>
<accession>A0A485L2W6</accession>
<dbReference type="EMBL" id="VJMH01005597">
    <property type="protein sequence ID" value="KAF0694140.1"/>
    <property type="molecule type" value="Genomic_DNA"/>
</dbReference>
<dbReference type="PANTHER" id="PTHR35527:SF2">
    <property type="entry name" value="HYDROLASE"/>
    <property type="match status" value="1"/>
</dbReference>
<feature type="domain" description="Choloylglycine hydrolase/NAAA C-terminal" evidence="5">
    <location>
        <begin position="27"/>
        <end position="213"/>
    </location>
</feature>
<reference evidence="6" key="2">
    <citation type="submission" date="2019-06" db="EMBL/GenBank/DDBJ databases">
        <title>Genomics analysis of Aphanomyces spp. identifies a new class of oomycete effector associated with host adaptation.</title>
        <authorList>
            <person name="Gaulin E."/>
        </authorList>
    </citation>
    <scope>NUCLEOTIDE SEQUENCE</scope>
    <source>
        <strain evidence="6">CBS 578.67</strain>
    </source>
</reference>
<feature type="transmembrane region" description="Helical" evidence="3">
    <location>
        <begin position="379"/>
        <end position="402"/>
    </location>
</feature>
<evidence type="ECO:0000256" key="1">
    <source>
        <dbReference type="ARBA" id="ARBA00006625"/>
    </source>
</evidence>